<dbReference type="AlphaFoldDB" id="A0A9P7TYY0"/>
<accession>A0A9P7TYY0</accession>
<gene>
    <name evidence="2" type="ORF">E4U13_000314</name>
</gene>
<organism evidence="2 3">
    <name type="scientific">Claviceps humidiphila</name>
    <dbReference type="NCBI Taxonomy" id="1294629"/>
    <lineage>
        <taxon>Eukaryota</taxon>
        <taxon>Fungi</taxon>
        <taxon>Dikarya</taxon>
        <taxon>Ascomycota</taxon>
        <taxon>Pezizomycotina</taxon>
        <taxon>Sordariomycetes</taxon>
        <taxon>Hypocreomycetidae</taxon>
        <taxon>Hypocreales</taxon>
        <taxon>Clavicipitaceae</taxon>
        <taxon>Claviceps</taxon>
    </lineage>
</organism>
<feature type="region of interest" description="Disordered" evidence="1">
    <location>
        <begin position="82"/>
        <end position="119"/>
    </location>
</feature>
<feature type="region of interest" description="Disordered" evidence="1">
    <location>
        <begin position="1"/>
        <end position="50"/>
    </location>
</feature>
<feature type="compositionally biased region" description="Acidic residues" evidence="1">
    <location>
        <begin position="92"/>
        <end position="103"/>
    </location>
</feature>
<reference evidence="2 3" key="1">
    <citation type="journal article" date="2020" name="bioRxiv">
        <title>Whole genome comparisons of ergot fungi reveals the divergence and evolution of species within the genus Claviceps are the result of varying mechanisms driving genome evolution and host range expansion.</title>
        <authorList>
            <person name="Wyka S.A."/>
            <person name="Mondo S.J."/>
            <person name="Liu M."/>
            <person name="Dettman J."/>
            <person name="Nalam V."/>
            <person name="Broders K.D."/>
        </authorList>
    </citation>
    <scope>NUCLEOTIDE SEQUENCE [LARGE SCALE GENOMIC DNA]</scope>
    <source>
        <strain evidence="2 3">LM576</strain>
    </source>
</reference>
<dbReference type="EMBL" id="SRQM01000107">
    <property type="protein sequence ID" value="KAG6118301.1"/>
    <property type="molecule type" value="Genomic_DNA"/>
</dbReference>
<protein>
    <submittedName>
        <fullName evidence="2">Uncharacterized protein</fullName>
    </submittedName>
</protein>
<comment type="caution">
    <text evidence="2">The sequence shown here is derived from an EMBL/GenBank/DDBJ whole genome shotgun (WGS) entry which is preliminary data.</text>
</comment>
<keyword evidence="3" id="KW-1185">Reference proteome</keyword>
<feature type="compositionally biased region" description="Acidic residues" evidence="1">
    <location>
        <begin position="27"/>
        <end position="40"/>
    </location>
</feature>
<feature type="compositionally biased region" description="Low complexity" evidence="1">
    <location>
        <begin position="41"/>
        <end position="50"/>
    </location>
</feature>
<proteinExistence type="predicted"/>
<sequence>MVWAQKIETSISKHTKMDTKANCSDEVLPDEDSSDEDLSAEENPATLLTRTPPTSLLKALILETFQRNPLLIPEESLSERVLTFEENQPVNDPEDSSDEDLTATEDPTCFGERPSIGCR</sequence>
<name>A0A9P7TYY0_9HYPO</name>
<evidence type="ECO:0000256" key="1">
    <source>
        <dbReference type="SAM" id="MobiDB-lite"/>
    </source>
</evidence>
<evidence type="ECO:0000313" key="2">
    <source>
        <dbReference type="EMBL" id="KAG6118301.1"/>
    </source>
</evidence>
<dbReference type="Proteomes" id="UP000732380">
    <property type="component" value="Unassembled WGS sequence"/>
</dbReference>
<evidence type="ECO:0000313" key="3">
    <source>
        <dbReference type="Proteomes" id="UP000732380"/>
    </source>
</evidence>